<sequence>MTFHLDYVSLNFVFYFYINHNLTFPGEGGGRPHLIGKKILVCDRKGMRGRSQVPVSPSVHGSGSDGNPWNVRRRGSSAQSGCPHDSWEMPSGFFAIRGQQLPLSQTEFSPRLSFHPPTTFLSLRMKPPTNPRFLFIGSLSDGCNTDIANATKPCAAPEIWRRTPYQ</sequence>
<evidence type="ECO:0000313" key="2">
    <source>
        <dbReference type="EMBL" id="RDK48126.1"/>
    </source>
</evidence>
<dbReference type="Proteomes" id="UP000254937">
    <property type="component" value="Unassembled WGS sequence"/>
</dbReference>
<name>A0A370Q106_ASPPH</name>
<proteinExistence type="predicted"/>
<evidence type="ECO:0000256" key="1">
    <source>
        <dbReference type="SAM" id="MobiDB-lite"/>
    </source>
</evidence>
<protein>
    <submittedName>
        <fullName evidence="2">Uncharacterized protein</fullName>
    </submittedName>
</protein>
<evidence type="ECO:0000313" key="3">
    <source>
        <dbReference type="Proteomes" id="UP000254937"/>
    </source>
</evidence>
<reference evidence="2 3" key="1">
    <citation type="submission" date="2018-07" db="EMBL/GenBank/DDBJ databases">
        <title>Section-level genome sequencing of Aspergillus section Nigri to investigate inter- and intra-species variation.</title>
        <authorList>
            <consortium name="DOE Joint Genome Institute"/>
            <person name="Vesth T.C."/>
            <person name="Nybo J.L."/>
            <person name="Theobald S."/>
            <person name="Frisvad J.C."/>
            <person name="Larsen T.O."/>
            <person name="Nielsen K.F."/>
            <person name="Hoof J.B."/>
            <person name="Brandl J."/>
            <person name="Salamov A."/>
            <person name="Riley R."/>
            <person name="Gladden J.M."/>
            <person name="Phatale P."/>
            <person name="Nielsen M.T."/>
            <person name="Lyhne E.K."/>
            <person name="Kogle M.E."/>
            <person name="Strasser K."/>
            <person name="McDonnell E."/>
            <person name="Barry K."/>
            <person name="Clum A."/>
            <person name="Chen C."/>
            <person name="Nolan M."/>
            <person name="Sandor L."/>
            <person name="Kuo A."/>
            <person name="Lipzen A."/>
            <person name="Hainaut M."/>
            <person name="Drula E."/>
            <person name="Tsang A."/>
            <person name="Magnuson J.K."/>
            <person name="Henrissat B."/>
            <person name="Wiebenga A."/>
            <person name="Simmons B.A."/>
            <person name="Makela M.R."/>
            <person name="De vries R.P."/>
            <person name="Grigoriev I.V."/>
            <person name="Mortensen U.H."/>
            <person name="Baker S.E."/>
            <person name="Andersen M.R."/>
        </authorList>
    </citation>
    <scope>NUCLEOTIDE SEQUENCE [LARGE SCALE GENOMIC DNA]</scope>
    <source>
        <strain evidence="2 3">ATCC 13157</strain>
    </source>
</reference>
<accession>A0A370Q106</accession>
<keyword evidence="3" id="KW-1185">Reference proteome</keyword>
<feature type="region of interest" description="Disordered" evidence="1">
    <location>
        <begin position="49"/>
        <end position="82"/>
    </location>
</feature>
<gene>
    <name evidence="2" type="ORF">M752DRAFT_10832</name>
</gene>
<dbReference type="EMBL" id="KZ851844">
    <property type="protein sequence ID" value="RDK48126.1"/>
    <property type="molecule type" value="Genomic_DNA"/>
</dbReference>
<feature type="compositionally biased region" description="Low complexity" evidence="1">
    <location>
        <begin position="51"/>
        <end position="66"/>
    </location>
</feature>
<dbReference type="AlphaFoldDB" id="A0A370Q106"/>
<organism evidence="2 3">
    <name type="scientific">Aspergillus phoenicis ATCC 13157</name>
    <dbReference type="NCBI Taxonomy" id="1353007"/>
    <lineage>
        <taxon>Eukaryota</taxon>
        <taxon>Fungi</taxon>
        <taxon>Dikarya</taxon>
        <taxon>Ascomycota</taxon>
        <taxon>Pezizomycotina</taxon>
        <taxon>Eurotiomycetes</taxon>
        <taxon>Eurotiomycetidae</taxon>
        <taxon>Eurotiales</taxon>
        <taxon>Aspergillaceae</taxon>
        <taxon>Aspergillus</taxon>
    </lineage>
</organism>